<evidence type="ECO:0000313" key="2">
    <source>
        <dbReference type="Proteomes" id="UP000594454"/>
    </source>
</evidence>
<dbReference type="AlphaFoldDB" id="A0A7R8V3V4"/>
<reference evidence="1 2" key="1">
    <citation type="submission" date="2020-11" db="EMBL/GenBank/DDBJ databases">
        <authorList>
            <person name="Wallbank WR R."/>
            <person name="Pardo Diaz C."/>
            <person name="Kozak K."/>
            <person name="Martin S."/>
            <person name="Jiggins C."/>
            <person name="Moest M."/>
            <person name="Warren A I."/>
            <person name="Generalovic N T."/>
            <person name="Byers J.R.P. K."/>
            <person name="Montejo-Kovacevich G."/>
            <person name="Yen C E."/>
        </authorList>
    </citation>
    <scope>NUCLEOTIDE SEQUENCE [LARGE SCALE GENOMIC DNA]</scope>
</reference>
<sequence>MRDFLVIREIRLPLIKVLEICKLRNIMRVFRCFDNCNRKCGIVWTMGGALLIFPKNEMANVSFLIIKLKFWPLERLSEEVADLELSNGSSGIASSTEQ</sequence>
<dbReference type="Proteomes" id="UP000594454">
    <property type="component" value="Chromosome 5"/>
</dbReference>
<protein>
    <submittedName>
        <fullName evidence="1">Uncharacterized protein</fullName>
    </submittedName>
</protein>
<dbReference type="EMBL" id="LR899013">
    <property type="protein sequence ID" value="CAD7091180.1"/>
    <property type="molecule type" value="Genomic_DNA"/>
</dbReference>
<evidence type="ECO:0000313" key="1">
    <source>
        <dbReference type="EMBL" id="CAD7091180.1"/>
    </source>
</evidence>
<proteinExistence type="predicted"/>
<keyword evidence="2" id="KW-1185">Reference proteome</keyword>
<gene>
    <name evidence="1" type="ORF">HERILL_LOCUS13607</name>
</gene>
<organism evidence="1 2">
    <name type="scientific">Hermetia illucens</name>
    <name type="common">Black soldier fly</name>
    <dbReference type="NCBI Taxonomy" id="343691"/>
    <lineage>
        <taxon>Eukaryota</taxon>
        <taxon>Metazoa</taxon>
        <taxon>Ecdysozoa</taxon>
        <taxon>Arthropoda</taxon>
        <taxon>Hexapoda</taxon>
        <taxon>Insecta</taxon>
        <taxon>Pterygota</taxon>
        <taxon>Neoptera</taxon>
        <taxon>Endopterygota</taxon>
        <taxon>Diptera</taxon>
        <taxon>Brachycera</taxon>
        <taxon>Stratiomyomorpha</taxon>
        <taxon>Stratiomyidae</taxon>
        <taxon>Hermetiinae</taxon>
        <taxon>Hermetia</taxon>
    </lineage>
</organism>
<name>A0A7R8V3V4_HERIL</name>
<accession>A0A7R8V3V4</accession>
<dbReference type="InParanoid" id="A0A7R8V3V4"/>